<accession>A0A0J6C9C9</accession>
<protein>
    <submittedName>
        <fullName evidence="2">Pilin accessory protein (PilO)</fullName>
    </submittedName>
    <submittedName>
        <fullName evidence="1">Pilus assembly protein</fullName>
    </submittedName>
</protein>
<evidence type="ECO:0000313" key="2">
    <source>
        <dbReference type="EMBL" id="CUI87185.1"/>
    </source>
</evidence>
<dbReference type="Proteomes" id="UP000053096">
    <property type="component" value="Unassembled WGS sequence"/>
</dbReference>
<accession>A0A0M7FXB5</accession>
<evidence type="ECO:0000313" key="1">
    <source>
        <dbReference type="EMBL" id="ANY15351.1"/>
    </source>
</evidence>
<reference evidence="1 4" key="2">
    <citation type="submission" date="2016-07" db="EMBL/GenBank/DDBJ databases">
        <title>Complete genome sequences of Bordetella pseudohinzii.</title>
        <authorList>
            <person name="Spilker T."/>
            <person name="Darrah R."/>
            <person name="LiPuma J.J."/>
        </authorList>
    </citation>
    <scope>NUCLEOTIDE SEQUENCE [LARGE SCALE GENOMIC DNA]</scope>
    <source>
        <strain evidence="1 4">HI4681</strain>
    </source>
</reference>
<keyword evidence="4" id="KW-1185">Reference proteome</keyword>
<dbReference type="KEGG" id="bpdz:BBN53_05275"/>
<sequence>MAELWLRPAQPKGQWVHGMSWSAVVGSHAQAVARLRARQMRASHYLLGGERAMAAGCARIRGRGVCYSAAQQVAAHCAPDAFAAVVSLDDRHWLVAVQDGAVLAGGDQVFTQEDQALAALQRLGMEPSRRPDRARQALDGAPLQAARLRPLPPRPAFMLAMLLLPLAGVALWAGWGRAAPARDSEALAPALAPPSPLCLGQVLDSVHRLPMRLAGWRLAEAQCLPRQDDWQCRARYQPESLQALSADFQGQLASRWELEFPGLDEAVLRWRAAGICQADPRPADSRWMRALQPWRAAFTEVWMGPWSATAEGRLRSLRLNGPLRSYALPAWDILPARWRHLRLQVDPAQGSDARHSPLMLFLEGDIHADTSSP</sequence>
<dbReference type="EMBL" id="CYTV01000006">
    <property type="protein sequence ID" value="CUI87185.1"/>
    <property type="molecule type" value="Genomic_DNA"/>
</dbReference>
<evidence type="ECO:0000313" key="4">
    <source>
        <dbReference type="Proteomes" id="UP000092950"/>
    </source>
</evidence>
<dbReference type="AlphaFoldDB" id="A0A0J6C9C9"/>
<proteinExistence type="predicted"/>
<dbReference type="OrthoDB" id="8675971at2"/>
<dbReference type="EMBL" id="CP016440">
    <property type="protein sequence ID" value="ANY15351.1"/>
    <property type="molecule type" value="Genomic_DNA"/>
</dbReference>
<reference evidence="2 3" key="1">
    <citation type="submission" date="2015-09" db="EMBL/GenBank/DDBJ databases">
        <authorList>
            <person name="Jackson K.R."/>
            <person name="Lunt B.L."/>
            <person name="Fisher J.N.B."/>
            <person name="Gardner A.V."/>
            <person name="Bailey M.E."/>
            <person name="Deus L.M."/>
            <person name="Earl A.S."/>
            <person name="Gibby P.D."/>
            <person name="Hartmann K.A."/>
            <person name="Liu J.E."/>
            <person name="Manci A.M."/>
            <person name="Nielsen D.A."/>
            <person name="Solomon M.B."/>
            <person name="Breakwell D.P."/>
            <person name="Burnett S.H."/>
            <person name="Grose J.H."/>
        </authorList>
    </citation>
    <scope>NUCLEOTIDE SEQUENCE [LARGE SCALE GENOMIC DNA]</scope>
    <source>
        <strain evidence="2 3">2789STDY5608636</strain>
    </source>
</reference>
<organism evidence="2 3">
    <name type="scientific">Bordetella pseudohinzii</name>
    <dbReference type="NCBI Taxonomy" id="1331258"/>
    <lineage>
        <taxon>Bacteria</taxon>
        <taxon>Pseudomonadati</taxon>
        <taxon>Pseudomonadota</taxon>
        <taxon>Betaproteobacteria</taxon>
        <taxon>Burkholderiales</taxon>
        <taxon>Alcaligenaceae</taxon>
        <taxon>Bordetella</taxon>
    </lineage>
</organism>
<dbReference type="Proteomes" id="UP000092950">
    <property type="component" value="Chromosome"/>
</dbReference>
<dbReference type="RefSeq" id="WP_043212395.1">
    <property type="nucleotide sequence ID" value="NZ_CAJGUQ010000522.1"/>
</dbReference>
<name>A0A0J6C9C9_9BORD</name>
<gene>
    <name evidence="1" type="ORF">BBN53_05275</name>
    <name evidence="2" type="ORF">ERS370011_02654</name>
</gene>
<evidence type="ECO:0000313" key="3">
    <source>
        <dbReference type="Proteomes" id="UP000053096"/>
    </source>
</evidence>